<dbReference type="GO" id="GO:0003735">
    <property type="term" value="F:structural constituent of ribosome"/>
    <property type="evidence" value="ECO:0007669"/>
    <property type="project" value="EnsemblFungi"/>
</dbReference>
<feature type="domain" description="Large ribosomal subunit protein uL15/eL18" evidence="5">
    <location>
        <begin position="99"/>
        <end position="177"/>
    </location>
</feature>
<keyword evidence="3" id="KW-0687">Ribonucleoprotein</keyword>
<reference evidence="6 7" key="1">
    <citation type="submission" date="2016-05" db="EMBL/GenBank/DDBJ databases">
        <title>Comparative genomics of biotechnologically important yeasts.</title>
        <authorList>
            <consortium name="DOE Joint Genome Institute"/>
            <person name="Riley R."/>
            <person name="Haridas S."/>
            <person name="Wolfe K.H."/>
            <person name="Lopes M.R."/>
            <person name="Hittinger C.T."/>
            <person name="Goker M."/>
            <person name="Salamov A."/>
            <person name="Wisecaver J."/>
            <person name="Long T.M."/>
            <person name="Aerts A.L."/>
            <person name="Barry K."/>
            <person name="Choi C."/>
            <person name="Clum A."/>
            <person name="Coughlan A.Y."/>
            <person name="Deshpande S."/>
            <person name="Douglass A.P."/>
            <person name="Hanson S.J."/>
            <person name="Klenk H.-P."/>
            <person name="LaButti K."/>
            <person name="Lapidus A."/>
            <person name="Lindquist E."/>
            <person name="Lipzen A."/>
            <person name="Meier-kolthoff J.P."/>
            <person name="Ohm R.A."/>
            <person name="Otillar R.P."/>
            <person name="Pangilinan J."/>
            <person name="Peng Y."/>
            <person name="Rokas A."/>
            <person name="Rosa C.A."/>
            <person name="Scheuner C."/>
            <person name="Sibirny A.A."/>
            <person name="Slot J.C."/>
            <person name="Stielow J.B."/>
            <person name="Sun H."/>
            <person name="Kurtzman C.P."/>
            <person name="Blackwell M."/>
            <person name="Grigoriev I.V."/>
            <person name="Jeffries T.W."/>
        </authorList>
    </citation>
    <scope>NUCLEOTIDE SEQUENCE [LARGE SCALE GENOMIC DNA]</scope>
    <source>
        <strain evidence="6 7">NRRL YB-4993</strain>
    </source>
</reference>
<accession>A0A1A0HK12</accession>
<dbReference type="STRING" id="869754.A0A1A0HK12"/>
<dbReference type="GO" id="GO:0005762">
    <property type="term" value="C:mitochondrial large ribosomal subunit"/>
    <property type="evidence" value="ECO:0007669"/>
    <property type="project" value="EnsemblFungi"/>
</dbReference>
<dbReference type="InterPro" id="IPR036227">
    <property type="entry name" value="Ribosomal_uL15/eL18_sf"/>
</dbReference>
<dbReference type="EMBL" id="LXTC01000001">
    <property type="protein sequence ID" value="OBA24341.1"/>
    <property type="molecule type" value="Genomic_DNA"/>
</dbReference>
<dbReference type="PANTHER" id="PTHR12934:SF11">
    <property type="entry name" value="LARGE RIBOSOMAL SUBUNIT PROTEIN UL15M"/>
    <property type="match status" value="1"/>
</dbReference>
<comment type="similarity">
    <text evidence="1">Belongs to the universal ribosomal protein uL15 family.</text>
</comment>
<gene>
    <name evidence="6" type="ORF">METBIDRAFT_36890</name>
</gene>
<protein>
    <submittedName>
        <fullName evidence="6">Ribosomal protein L15</fullName>
    </submittedName>
</protein>
<dbReference type="PANTHER" id="PTHR12934">
    <property type="entry name" value="50S RIBOSOMAL PROTEIN L15"/>
    <property type="match status" value="1"/>
</dbReference>
<dbReference type="GO" id="GO:0006412">
    <property type="term" value="P:translation"/>
    <property type="evidence" value="ECO:0007669"/>
    <property type="project" value="InterPro"/>
</dbReference>
<dbReference type="HAMAP" id="MF_01341">
    <property type="entry name" value="Ribosomal_uL15"/>
    <property type="match status" value="1"/>
</dbReference>
<comment type="caution">
    <text evidence="6">The sequence shown here is derived from an EMBL/GenBank/DDBJ whole genome shotgun (WGS) entry which is preliminary data.</text>
</comment>
<dbReference type="OrthoDB" id="361383at2759"/>
<sequence>MLRFFTGAKSLFSGITPAVQATRNASYLGNLKPAEGAVKAYTRLGRGPASGKGKTAGRGQKGQKARGSVPHWLEGGQTPYYKLFPIVGFKRPHRKIYQEISLHRIQGFWNAGRIPLEAGGTLTIRAMRECGLLSGSLKDGVKILGTGDSFYNVPLNVEACQGTTRAIAAVRKTGHEFTSVYFTKLGLLAHVFPERFLLKKGRVPLQARPLHKRDIAYYSDPARGGYLLKDRSLLLDHVGKPNLRKAAVEKSALEALLATALTKTHTDYAESKIVRLADLKL</sequence>
<evidence type="ECO:0000313" key="6">
    <source>
        <dbReference type="EMBL" id="OBA24341.1"/>
    </source>
</evidence>
<proteinExistence type="inferred from homology"/>
<evidence type="ECO:0000256" key="2">
    <source>
        <dbReference type="ARBA" id="ARBA00022980"/>
    </source>
</evidence>
<dbReference type="Proteomes" id="UP000092555">
    <property type="component" value="Unassembled WGS sequence"/>
</dbReference>
<dbReference type="AlphaFoldDB" id="A0A1A0HK12"/>
<feature type="compositionally biased region" description="Gly residues" evidence="4">
    <location>
        <begin position="48"/>
        <end position="60"/>
    </location>
</feature>
<evidence type="ECO:0000256" key="4">
    <source>
        <dbReference type="SAM" id="MobiDB-lite"/>
    </source>
</evidence>
<feature type="region of interest" description="Disordered" evidence="4">
    <location>
        <begin position="43"/>
        <end position="70"/>
    </location>
</feature>
<dbReference type="GeneID" id="30029770"/>
<dbReference type="Pfam" id="PF00828">
    <property type="entry name" value="Ribosomal_L27A"/>
    <property type="match status" value="1"/>
</dbReference>
<dbReference type="SUPFAM" id="SSF52080">
    <property type="entry name" value="Ribosomal proteins L15p and L18e"/>
    <property type="match status" value="1"/>
</dbReference>
<evidence type="ECO:0000256" key="3">
    <source>
        <dbReference type="ARBA" id="ARBA00023274"/>
    </source>
</evidence>
<dbReference type="InterPro" id="IPR021131">
    <property type="entry name" value="Ribosomal_uL15/eL18"/>
</dbReference>
<evidence type="ECO:0000313" key="7">
    <source>
        <dbReference type="Proteomes" id="UP000092555"/>
    </source>
</evidence>
<dbReference type="RefSeq" id="XP_018714822.1">
    <property type="nucleotide sequence ID" value="XM_018856794.1"/>
</dbReference>
<keyword evidence="7" id="KW-1185">Reference proteome</keyword>
<keyword evidence="2 6" id="KW-0689">Ribosomal protein</keyword>
<dbReference type="InterPro" id="IPR005749">
    <property type="entry name" value="Ribosomal_uL15_bac-type"/>
</dbReference>
<dbReference type="Gene3D" id="3.100.10.10">
    <property type="match status" value="1"/>
</dbReference>
<name>A0A1A0HK12_9ASCO</name>
<evidence type="ECO:0000256" key="1">
    <source>
        <dbReference type="ARBA" id="ARBA00007320"/>
    </source>
</evidence>
<dbReference type="NCBIfam" id="TIGR01071">
    <property type="entry name" value="rplO_bact"/>
    <property type="match status" value="1"/>
</dbReference>
<organism evidence="6 7">
    <name type="scientific">Metschnikowia bicuspidata var. bicuspidata NRRL YB-4993</name>
    <dbReference type="NCBI Taxonomy" id="869754"/>
    <lineage>
        <taxon>Eukaryota</taxon>
        <taxon>Fungi</taxon>
        <taxon>Dikarya</taxon>
        <taxon>Ascomycota</taxon>
        <taxon>Saccharomycotina</taxon>
        <taxon>Pichiomycetes</taxon>
        <taxon>Metschnikowiaceae</taxon>
        <taxon>Metschnikowia</taxon>
    </lineage>
</organism>
<dbReference type="InterPro" id="IPR030878">
    <property type="entry name" value="Ribosomal_uL15"/>
</dbReference>
<evidence type="ECO:0000259" key="5">
    <source>
        <dbReference type="Pfam" id="PF00828"/>
    </source>
</evidence>